<evidence type="ECO:0000256" key="2">
    <source>
        <dbReference type="ARBA" id="ARBA00012513"/>
    </source>
</evidence>
<evidence type="ECO:0000256" key="8">
    <source>
        <dbReference type="ARBA" id="ARBA00022989"/>
    </source>
</evidence>
<name>A0A9Q0H3X8_9MAGN</name>
<keyword evidence="8" id="KW-1133">Transmembrane helix</keyword>
<gene>
    <name evidence="14" type="ORF">NE237_026532</name>
</gene>
<dbReference type="EMBL" id="JAMYWD010000010">
    <property type="protein sequence ID" value="KAJ4959421.1"/>
    <property type="molecule type" value="Genomic_DNA"/>
</dbReference>
<dbReference type="GO" id="GO:0005524">
    <property type="term" value="F:ATP binding"/>
    <property type="evidence" value="ECO:0007669"/>
    <property type="project" value="UniProtKB-UniRule"/>
</dbReference>
<comment type="catalytic activity">
    <reaction evidence="10">
        <text>L-threonyl-[protein] + ATP = O-phospho-L-threonyl-[protein] + ADP + H(+)</text>
        <dbReference type="Rhea" id="RHEA:46608"/>
        <dbReference type="Rhea" id="RHEA-COMP:11060"/>
        <dbReference type="Rhea" id="RHEA-COMP:11605"/>
        <dbReference type="ChEBI" id="CHEBI:15378"/>
        <dbReference type="ChEBI" id="CHEBI:30013"/>
        <dbReference type="ChEBI" id="CHEBI:30616"/>
        <dbReference type="ChEBI" id="CHEBI:61977"/>
        <dbReference type="ChEBI" id="CHEBI:456216"/>
        <dbReference type="EC" id="2.7.11.1"/>
    </reaction>
</comment>
<evidence type="ECO:0000256" key="7">
    <source>
        <dbReference type="ARBA" id="ARBA00022840"/>
    </source>
</evidence>
<keyword evidence="3" id="KW-0418">Kinase</keyword>
<evidence type="ECO:0000256" key="3">
    <source>
        <dbReference type="ARBA" id="ARBA00022527"/>
    </source>
</evidence>
<dbReference type="PANTHER" id="PTHR47982">
    <property type="entry name" value="PROLINE-RICH RECEPTOR-LIKE PROTEIN KINASE PERK4"/>
    <property type="match status" value="1"/>
</dbReference>
<dbReference type="InterPro" id="IPR000719">
    <property type="entry name" value="Prot_kinase_dom"/>
</dbReference>
<dbReference type="PROSITE" id="PS50011">
    <property type="entry name" value="PROTEIN_KINASE_DOM"/>
    <property type="match status" value="1"/>
</dbReference>
<keyword evidence="4" id="KW-0808">Transferase</keyword>
<dbReference type="InterPro" id="IPR017441">
    <property type="entry name" value="Protein_kinase_ATP_BS"/>
</dbReference>
<evidence type="ECO:0000256" key="1">
    <source>
        <dbReference type="ARBA" id="ARBA00004162"/>
    </source>
</evidence>
<keyword evidence="6 12" id="KW-0547">Nucleotide-binding</keyword>
<comment type="caution">
    <text evidence="14">The sequence shown here is derived from an EMBL/GenBank/DDBJ whole genome shotgun (WGS) entry which is preliminary data.</text>
</comment>
<feature type="binding site" evidence="12">
    <location>
        <position position="98"/>
    </location>
    <ligand>
        <name>ATP</name>
        <dbReference type="ChEBI" id="CHEBI:30616"/>
    </ligand>
</feature>
<keyword evidence="15" id="KW-1185">Reference proteome</keyword>
<evidence type="ECO:0000256" key="9">
    <source>
        <dbReference type="ARBA" id="ARBA00023136"/>
    </source>
</evidence>
<accession>A0A9Q0H3X8</accession>
<evidence type="ECO:0000256" key="5">
    <source>
        <dbReference type="ARBA" id="ARBA00022692"/>
    </source>
</evidence>
<keyword evidence="3" id="KW-0723">Serine/threonine-protein kinase</keyword>
<evidence type="ECO:0000256" key="4">
    <source>
        <dbReference type="ARBA" id="ARBA00022679"/>
    </source>
</evidence>
<dbReference type="GO" id="GO:0004674">
    <property type="term" value="F:protein serine/threonine kinase activity"/>
    <property type="evidence" value="ECO:0007669"/>
    <property type="project" value="UniProtKB-KW"/>
</dbReference>
<reference evidence="14" key="1">
    <citation type="journal article" date="2023" name="Plant J.">
        <title>The genome of the king protea, Protea cynaroides.</title>
        <authorList>
            <person name="Chang J."/>
            <person name="Duong T.A."/>
            <person name="Schoeman C."/>
            <person name="Ma X."/>
            <person name="Roodt D."/>
            <person name="Barker N."/>
            <person name="Li Z."/>
            <person name="Van de Peer Y."/>
            <person name="Mizrachi E."/>
        </authorList>
    </citation>
    <scope>NUCLEOTIDE SEQUENCE</scope>
    <source>
        <tissue evidence="14">Young leaves</tissue>
    </source>
</reference>
<evidence type="ECO:0000256" key="12">
    <source>
        <dbReference type="PROSITE-ProRule" id="PRU10141"/>
    </source>
</evidence>
<dbReference type="GO" id="GO:0005886">
    <property type="term" value="C:plasma membrane"/>
    <property type="evidence" value="ECO:0007669"/>
    <property type="project" value="UniProtKB-SubCell"/>
</dbReference>
<feature type="domain" description="Protein kinase" evidence="13">
    <location>
        <begin position="69"/>
        <end position="142"/>
    </location>
</feature>
<keyword evidence="5" id="KW-0812">Transmembrane</keyword>
<comment type="subcellular location">
    <subcellularLocation>
        <location evidence="1">Cell membrane</location>
        <topology evidence="1">Single-pass membrane protein</topology>
    </subcellularLocation>
</comment>
<evidence type="ECO:0000313" key="14">
    <source>
        <dbReference type="EMBL" id="KAJ4959421.1"/>
    </source>
</evidence>
<dbReference type="Proteomes" id="UP001141806">
    <property type="component" value="Unassembled WGS sequence"/>
</dbReference>
<evidence type="ECO:0000259" key="13">
    <source>
        <dbReference type="PROSITE" id="PS50011"/>
    </source>
</evidence>
<dbReference type="OrthoDB" id="1738960at2759"/>
<dbReference type="PROSITE" id="PS00107">
    <property type="entry name" value="PROTEIN_KINASE_ATP"/>
    <property type="match status" value="1"/>
</dbReference>
<dbReference type="InterPro" id="IPR047117">
    <property type="entry name" value="PERK1-13-like"/>
</dbReference>
<dbReference type="InterPro" id="IPR011009">
    <property type="entry name" value="Kinase-like_dom_sf"/>
</dbReference>
<evidence type="ECO:0000256" key="11">
    <source>
        <dbReference type="ARBA" id="ARBA00048679"/>
    </source>
</evidence>
<evidence type="ECO:0000313" key="15">
    <source>
        <dbReference type="Proteomes" id="UP001141806"/>
    </source>
</evidence>
<sequence length="142" mass="15373">MGFSASSAIWFMACTIGDGDGPDFLIVTKLVAIPTTSKTLLMSISPKRLWVLTTLKSCFAELYITSKGFSEDEILGSGGFGHVYRTLFPSDGTTVAIKCLSEKGEQFEKTFAAELMAVAQLCSTPPSKPHSLERLVCLVILR</sequence>
<comment type="catalytic activity">
    <reaction evidence="11">
        <text>L-seryl-[protein] + ATP = O-phospho-L-seryl-[protein] + ADP + H(+)</text>
        <dbReference type="Rhea" id="RHEA:17989"/>
        <dbReference type="Rhea" id="RHEA-COMP:9863"/>
        <dbReference type="Rhea" id="RHEA-COMP:11604"/>
        <dbReference type="ChEBI" id="CHEBI:15378"/>
        <dbReference type="ChEBI" id="CHEBI:29999"/>
        <dbReference type="ChEBI" id="CHEBI:30616"/>
        <dbReference type="ChEBI" id="CHEBI:83421"/>
        <dbReference type="ChEBI" id="CHEBI:456216"/>
        <dbReference type="EC" id="2.7.11.1"/>
    </reaction>
</comment>
<dbReference type="EC" id="2.7.11.1" evidence="2"/>
<dbReference type="Gene3D" id="3.30.200.20">
    <property type="entry name" value="Phosphorylase Kinase, domain 1"/>
    <property type="match status" value="1"/>
</dbReference>
<evidence type="ECO:0000256" key="10">
    <source>
        <dbReference type="ARBA" id="ARBA00047899"/>
    </source>
</evidence>
<keyword evidence="9" id="KW-0472">Membrane</keyword>
<keyword evidence="7 12" id="KW-0067">ATP-binding</keyword>
<dbReference type="SUPFAM" id="SSF56112">
    <property type="entry name" value="Protein kinase-like (PK-like)"/>
    <property type="match status" value="1"/>
</dbReference>
<organism evidence="14 15">
    <name type="scientific">Protea cynaroides</name>
    <dbReference type="NCBI Taxonomy" id="273540"/>
    <lineage>
        <taxon>Eukaryota</taxon>
        <taxon>Viridiplantae</taxon>
        <taxon>Streptophyta</taxon>
        <taxon>Embryophyta</taxon>
        <taxon>Tracheophyta</taxon>
        <taxon>Spermatophyta</taxon>
        <taxon>Magnoliopsida</taxon>
        <taxon>Proteales</taxon>
        <taxon>Proteaceae</taxon>
        <taxon>Protea</taxon>
    </lineage>
</organism>
<protein>
    <recommendedName>
        <fullName evidence="2">non-specific serine/threonine protein kinase</fullName>
        <ecNumber evidence="2">2.7.11.1</ecNumber>
    </recommendedName>
</protein>
<dbReference type="AlphaFoldDB" id="A0A9Q0H3X8"/>
<evidence type="ECO:0000256" key="6">
    <source>
        <dbReference type="ARBA" id="ARBA00022741"/>
    </source>
</evidence>
<proteinExistence type="predicted"/>